<organism evidence="1 2">
    <name type="scientific">Oryza sativa subsp. japonica</name>
    <name type="common">Rice</name>
    <dbReference type="NCBI Taxonomy" id="39947"/>
    <lineage>
        <taxon>Eukaryota</taxon>
        <taxon>Viridiplantae</taxon>
        <taxon>Streptophyta</taxon>
        <taxon>Embryophyta</taxon>
        <taxon>Tracheophyta</taxon>
        <taxon>Spermatophyta</taxon>
        <taxon>Magnoliopsida</taxon>
        <taxon>Liliopsida</taxon>
        <taxon>Poales</taxon>
        <taxon>Poaceae</taxon>
        <taxon>BOP clade</taxon>
        <taxon>Oryzoideae</taxon>
        <taxon>Oryzeae</taxon>
        <taxon>Oryzinae</taxon>
        <taxon>Oryza</taxon>
        <taxon>Oryza sativa</taxon>
    </lineage>
</organism>
<accession>Q6H4Z3</accession>
<dbReference type="Proteomes" id="UP000000763">
    <property type="component" value="Chromosome 9"/>
</dbReference>
<dbReference type="EMBL" id="AP005788">
    <property type="protein sequence ID" value="BAD26206.1"/>
    <property type="molecule type" value="Genomic_DNA"/>
</dbReference>
<evidence type="ECO:0000313" key="2">
    <source>
        <dbReference type="Proteomes" id="UP000000763"/>
    </source>
</evidence>
<protein>
    <submittedName>
        <fullName evidence="1">Uncharacterized protein</fullName>
    </submittedName>
</protein>
<gene>
    <name evidence="1" type="primary">P0515A04.13</name>
</gene>
<reference evidence="2" key="2">
    <citation type="journal article" date="2008" name="Nucleic Acids Res.">
        <title>The rice annotation project database (RAP-DB): 2008 update.</title>
        <authorList>
            <consortium name="The rice annotation project (RAP)"/>
        </authorList>
    </citation>
    <scope>GENOME REANNOTATION</scope>
    <source>
        <strain evidence="2">cv. Nipponbare</strain>
    </source>
</reference>
<name>Q6H4Z3_ORYSJ</name>
<sequence length="117" mass="13188">MPVTLVRDPVGQRGDRSGMVAAKEDDDNQWRWSARWRTTRMRTSGRMVAVPGVVRQSFVVTYMYQDSGKASSTPIARPLVMTTKARLTMVSQWSVIQGRRPFVLSTSHHGPKRVVEG</sequence>
<reference evidence="2" key="1">
    <citation type="journal article" date="2005" name="Nature">
        <title>The map-based sequence of the rice genome.</title>
        <authorList>
            <consortium name="International rice genome sequencing project (IRGSP)"/>
            <person name="Matsumoto T."/>
            <person name="Wu J."/>
            <person name="Kanamori H."/>
            <person name="Katayose Y."/>
            <person name="Fujisawa M."/>
            <person name="Namiki N."/>
            <person name="Mizuno H."/>
            <person name="Yamamoto K."/>
            <person name="Antonio B.A."/>
            <person name="Baba T."/>
            <person name="Sakata K."/>
            <person name="Nagamura Y."/>
            <person name="Aoki H."/>
            <person name="Arikawa K."/>
            <person name="Arita K."/>
            <person name="Bito T."/>
            <person name="Chiden Y."/>
            <person name="Fujitsuka N."/>
            <person name="Fukunaka R."/>
            <person name="Hamada M."/>
            <person name="Harada C."/>
            <person name="Hayashi A."/>
            <person name="Hijishita S."/>
            <person name="Honda M."/>
            <person name="Hosokawa S."/>
            <person name="Ichikawa Y."/>
            <person name="Idonuma A."/>
            <person name="Iijima M."/>
            <person name="Ikeda M."/>
            <person name="Ikeno M."/>
            <person name="Ito K."/>
            <person name="Ito S."/>
            <person name="Ito T."/>
            <person name="Ito Y."/>
            <person name="Ito Y."/>
            <person name="Iwabuchi A."/>
            <person name="Kamiya K."/>
            <person name="Karasawa W."/>
            <person name="Kurita K."/>
            <person name="Katagiri S."/>
            <person name="Kikuta A."/>
            <person name="Kobayashi H."/>
            <person name="Kobayashi N."/>
            <person name="Machita K."/>
            <person name="Maehara T."/>
            <person name="Masukawa M."/>
            <person name="Mizubayashi T."/>
            <person name="Mukai Y."/>
            <person name="Nagasaki H."/>
            <person name="Nagata Y."/>
            <person name="Naito S."/>
            <person name="Nakashima M."/>
            <person name="Nakama Y."/>
            <person name="Nakamichi Y."/>
            <person name="Nakamura M."/>
            <person name="Meguro A."/>
            <person name="Negishi M."/>
            <person name="Ohta I."/>
            <person name="Ohta T."/>
            <person name="Okamoto M."/>
            <person name="Ono N."/>
            <person name="Saji S."/>
            <person name="Sakaguchi M."/>
            <person name="Sakai K."/>
            <person name="Shibata M."/>
            <person name="Shimokawa T."/>
            <person name="Song J."/>
            <person name="Takazaki Y."/>
            <person name="Terasawa K."/>
            <person name="Tsugane M."/>
            <person name="Tsuji K."/>
            <person name="Ueda S."/>
            <person name="Waki K."/>
            <person name="Yamagata H."/>
            <person name="Yamamoto M."/>
            <person name="Yamamoto S."/>
            <person name="Yamane H."/>
            <person name="Yoshiki S."/>
            <person name="Yoshihara R."/>
            <person name="Yukawa K."/>
            <person name="Zhong H."/>
            <person name="Yano M."/>
            <person name="Yuan Q."/>
            <person name="Ouyang S."/>
            <person name="Liu J."/>
            <person name="Jones K.M."/>
            <person name="Gansberger K."/>
            <person name="Moffat K."/>
            <person name="Hill J."/>
            <person name="Bera J."/>
            <person name="Fadrosh D."/>
            <person name="Jin S."/>
            <person name="Johri S."/>
            <person name="Kim M."/>
            <person name="Overton L."/>
            <person name="Reardon M."/>
            <person name="Tsitrin T."/>
            <person name="Vuong H."/>
            <person name="Weaver B."/>
            <person name="Ciecko A."/>
            <person name="Tallon L."/>
            <person name="Jackson J."/>
            <person name="Pai G."/>
            <person name="Aken S.V."/>
            <person name="Utterback T."/>
            <person name="Reidmuller S."/>
            <person name="Feldblyum T."/>
            <person name="Hsiao J."/>
            <person name="Zismann V."/>
            <person name="Iobst S."/>
            <person name="de Vazeille A.R."/>
            <person name="Buell C.R."/>
            <person name="Ying K."/>
            <person name="Li Y."/>
            <person name="Lu T."/>
            <person name="Huang Y."/>
            <person name="Zhao Q."/>
            <person name="Feng Q."/>
            <person name="Zhang L."/>
            <person name="Zhu J."/>
            <person name="Weng Q."/>
            <person name="Mu J."/>
            <person name="Lu Y."/>
            <person name="Fan D."/>
            <person name="Liu Y."/>
            <person name="Guan J."/>
            <person name="Zhang Y."/>
            <person name="Yu S."/>
            <person name="Liu X."/>
            <person name="Zhang Y."/>
            <person name="Hong G."/>
            <person name="Han B."/>
            <person name="Choisne N."/>
            <person name="Demange N."/>
            <person name="Orjeda G."/>
            <person name="Samain S."/>
            <person name="Cattolico L."/>
            <person name="Pelletier E."/>
            <person name="Couloux A."/>
            <person name="Segurens B."/>
            <person name="Wincker P."/>
            <person name="D'Hont A."/>
            <person name="Scarpelli C."/>
            <person name="Weissenbach J."/>
            <person name="Salanoubat M."/>
            <person name="Quetier F."/>
            <person name="Yu Y."/>
            <person name="Kim H.R."/>
            <person name="Rambo T."/>
            <person name="Currie J."/>
            <person name="Collura K."/>
            <person name="Luo M."/>
            <person name="Yang T."/>
            <person name="Ammiraju J.S.S."/>
            <person name="Engler F."/>
            <person name="Soderlund C."/>
            <person name="Wing R.A."/>
            <person name="Palmer L.E."/>
            <person name="de la Bastide M."/>
            <person name="Spiegel L."/>
            <person name="Nascimento L."/>
            <person name="Zutavern T."/>
            <person name="O'Shaughnessy A."/>
            <person name="Dike S."/>
            <person name="Dedhia N."/>
            <person name="Preston R."/>
            <person name="Balija V."/>
            <person name="McCombie W.R."/>
            <person name="Chow T."/>
            <person name="Chen H."/>
            <person name="Chung M."/>
            <person name="Chen C."/>
            <person name="Shaw J."/>
            <person name="Wu H."/>
            <person name="Hsiao K."/>
            <person name="Chao Y."/>
            <person name="Chu M."/>
            <person name="Cheng C."/>
            <person name="Hour A."/>
            <person name="Lee P."/>
            <person name="Lin S."/>
            <person name="Lin Y."/>
            <person name="Liou J."/>
            <person name="Liu S."/>
            <person name="Hsing Y."/>
            <person name="Raghuvanshi S."/>
            <person name="Mohanty A."/>
            <person name="Bharti A.K."/>
            <person name="Gaur A."/>
            <person name="Gupta V."/>
            <person name="Kumar D."/>
            <person name="Ravi V."/>
            <person name="Vij S."/>
            <person name="Kapur A."/>
            <person name="Khurana P."/>
            <person name="Khurana P."/>
            <person name="Khurana J.P."/>
            <person name="Tyagi A.K."/>
            <person name="Gaikwad K."/>
            <person name="Singh A."/>
            <person name="Dalal V."/>
            <person name="Srivastava S."/>
            <person name="Dixit A."/>
            <person name="Pal A.K."/>
            <person name="Ghazi I.A."/>
            <person name="Yadav M."/>
            <person name="Pandit A."/>
            <person name="Bhargava A."/>
            <person name="Sureshbabu K."/>
            <person name="Batra K."/>
            <person name="Sharma T.R."/>
            <person name="Mohapatra T."/>
            <person name="Singh N.K."/>
            <person name="Messing J."/>
            <person name="Nelson A.B."/>
            <person name="Fuks G."/>
            <person name="Kavchok S."/>
            <person name="Keizer G."/>
            <person name="Linton E."/>
            <person name="Llaca V."/>
            <person name="Song R."/>
            <person name="Tanyolac B."/>
            <person name="Young S."/>
            <person name="Ho-Il K."/>
            <person name="Hahn J.H."/>
            <person name="Sangsakoo G."/>
            <person name="Vanavichit A."/>
            <person name="de Mattos Luiz.A.T."/>
            <person name="Zimmer P.D."/>
            <person name="Malone G."/>
            <person name="Dellagostin O."/>
            <person name="de Oliveira A.C."/>
            <person name="Bevan M."/>
            <person name="Bancroft I."/>
            <person name="Minx P."/>
            <person name="Cordum H."/>
            <person name="Wilson R."/>
            <person name="Cheng Z."/>
            <person name="Jin W."/>
            <person name="Jiang J."/>
            <person name="Leong S.A."/>
            <person name="Iwama H."/>
            <person name="Gojobori T."/>
            <person name="Itoh T."/>
            <person name="Niimura Y."/>
            <person name="Fujii Y."/>
            <person name="Habara T."/>
            <person name="Sakai H."/>
            <person name="Sato Y."/>
            <person name="Wilson G."/>
            <person name="Kumar K."/>
            <person name="McCouch S."/>
            <person name="Juretic N."/>
            <person name="Hoen D."/>
            <person name="Wright S."/>
            <person name="Bruskiewich R."/>
            <person name="Bureau T."/>
            <person name="Miyao A."/>
            <person name="Hirochika H."/>
            <person name="Nishikawa T."/>
            <person name="Kadowaki K."/>
            <person name="Sugiura M."/>
            <person name="Burr B."/>
            <person name="Sasaki T."/>
        </authorList>
    </citation>
    <scope>NUCLEOTIDE SEQUENCE [LARGE SCALE GENOMIC DNA]</scope>
    <source>
        <strain evidence="2">cv. Nipponbare</strain>
    </source>
</reference>
<dbReference type="AlphaFoldDB" id="Q6H4Z3"/>
<proteinExistence type="predicted"/>
<evidence type="ECO:0000313" key="1">
    <source>
        <dbReference type="EMBL" id="BAD26206.1"/>
    </source>
</evidence>